<dbReference type="SMART" id="SM00612">
    <property type="entry name" value="Kelch"/>
    <property type="match status" value="2"/>
</dbReference>
<name>A0A3N0YAR8_ANAGA</name>
<dbReference type="InterPro" id="IPR015915">
    <property type="entry name" value="Kelch-typ_b-propeller"/>
</dbReference>
<dbReference type="Gene3D" id="2.120.10.80">
    <property type="entry name" value="Kelch-type beta propeller"/>
    <property type="match status" value="1"/>
</dbReference>
<dbReference type="PANTHER" id="PTHR46375">
    <property type="entry name" value="KELCH REPEAT AND BTB DOMAIN-CONTAINING PROTEIN 13-RELATED"/>
    <property type="match status" value="1"/>
</dbReference>
<feature type="compositionally biased region" description="Polar residues" evidence="2">
    <location>
        <begin position="167"/>
        <end position="199"/>
    </location>
</feature>
<protein>
    <submittedName>
        <fullName evidence="3">Kelch-like protein 29</fullName>
    </submittedName>
</protein>
<organism evidence="3 4">
    <name type="scientific">Anabarilius grahami</name>
    <name type="common">Kanglang fish</name>
    <name type="synonym">Barilius grahami</name>
    <dbReference type="NCBI Taxonomy" id="495550"/>
    <lineage>
        <taxon>Eukaryota</taxon>
        <taxon>Metazoa</taxon>
        <taxon>Chordata</taxon>
        <taxon>Craniata</taxon>
        <taxon>Vertebrata</taxon>
        <taxon>Euteleostomi</taxon>
        <taxon>Actinopterygii</taxon>
        <taxon>Neopterygii</taxon>
        <taxon>Teleostei</taxon>
        <taxon>Ostariophysi</taxon>
        <taxon>Cypriniformes</taxon>
        <taxon>Xenocyprididae</taxon>
        <taxon>Xenocypridinae</taxon>
        <taxon>Xenocypridinae incertae sedis</taxon>
        <taxon>Anabarilius</taxon>
    </lineage>
</organism>
<feature type="region of interest" description="Disordered" evidence="2">
    <location>
        <begin position="129"/>
        <end position="207"/>
    </location>
</feature>
<dbReference type="Pfam" id="PF01344">
    <property type="entry name" value="Kelch_1"/>
    <property type="match status" value="1"/>
</dbReference>
<comment type="caution">
    <text evidence="3">The sequence shown here is derived from an EMBL/GenBank/DDBJ whole genome shotgun (WGS) entry which is preliminary data.</text>
</comment>
<reference evidence="3 4" key="1">
    <citation type="submission" date="2018-10" db="EMBL/GenBank/DDBJ databases">
        <title>Genome assembly for a Yunnan-Guizhou Plateau 3E fish, Anabarilius grahami (Regan), and its evolutionary and genetic applications.</title>
        <authorList>
            <person name="Jiang W."/>
        </authorList>
    </citation>
    <scope>NUCLEOTIDE SEQUENCE [LARGE SCALE GENOMIC DNA]</scope>
    <source>
        <strain evidence="3">AG-KIZ</strain>
        <tissue evidence="3">Muscle</tissue>
    </source>
</reference>
<dbReference type="EMBL" id="RJVU01049301">
    <property type="protein sequence ID" value="ROL42848.1"/>
    <property type="molecule type" value="Genomic_DNA"/>
</dbReference>
<evidence type="ECO:0000313" key="4">
    <source>
        <dbReference type="Proteomes" id="UP000281406"/>
    </source>
</evidence>
<feature type="compositionally biased region" description="Basic residues" evidence="2">
    <location>
        <begin position="157"/>
        <end position="166"/>
    </location>
</feature>
<dbReference type="SUPFAM" id="SSF117281">
    <property type="entry name" value="Kelch motif"/>
    <property type="match status" value="1"/>
</dbReference>
<keyword evidence="1" id="KW-0880">Kelch repeat</keyword>
<dbReference type="Proteomes" id="UP000281406">
    <property type="component" value="Unassembled WGS sequence"/>
</dbReference>
<proteinExistence type="predicted"/>
<feature type="compositionally biased region" description="Polar residues" evidence="2">
    <location>
        <begin position="129"/>
        <end position="138"/>
    </location>
</feature>
<evidence type="ECO:0000256" key="2">
    <source>
        <dbReference type="SAM" id="MobiDB-lite"/>
    </source>
</evidence>
<keyword evidence="4" id="KW-1185">Reference proteome</keyword>
<dbReference type="PANTHER" id="PTHR46375:SF3">
    <property type="entry name" value="KELCH REPEAT AND BTB DOMAIN-CONTAINING PROTEIN 13"/>
    <property type="match status" value="1"/>
</dbReference>
<accession>A0A3N0YAR8</accession>
<sequence length="417" mass="45322">MGIFIVPVPAKKCQRLPLIEEYFSADDRLCGFRQDGRPLERYVEEFTELAYLVNWPDAPLNACFLAGLDEDTIRFSEPACFFPLVEIINLILFLNCSEFVIEEVQEESCIPRPVPTEIQAAWPVRQPPVSSAYPSSGHSPGVLPDPNPKPAKEKSTARPRRPKKTAKQPQSPAFSASERFQSPTFSAAEQSQSPVNSASEPEPLLLATPPPVPVGLLIEYKGMSWTPSPDLSPAFREPALILFEPTPAFLEPAPGFHELALAFHEPAPGFHKPSPAFHEPSPALAESTPAANESAPAANEALLSFDILNNKYAPAVTLNGNIFILGGAYARATTIYDPKKGNIKAGPNMNHSRQFCSAVVLDGKIYATGGIVSSEGPALGTMEAFDPCANMWTLQQSLPCPLFRHGCVVIKKYIQSG</sequence>
<dbReference type="InterPro" id="IPR006652">
    <property type="entry name" value="Kelch_1"/>
</dbReference>
<dbReference type="AlphaFoldDB" id="A0A3N0YAR8"/>
<dbReference type="InterPro" id="IPR052392">
    <property type="entry name" value="Kelch-BTB_domain-containing"/>
</dbReference>
<evidence type="ECO:0000313" key="3">
    <source>
        <dbReference type="EMBL" id="ROL42848.1"/>
    </source>
</evidence>
<gene>
    <name evidence="3" type="ORF">DPX16_8594</name>
</gene>
<evidence type="ECO:0000256" key="1">
    <source>
        <dbReference type="ARBA" id="ARBA00022441"/>
    </source>
</evidence>
<dbReference type="OrthoDB" id="45365at2759"/>